<protein>
    <submittedName>
        <fullName evidence="2">Ovule protein</fullName>
    </submittedName>
</protein>
<organism evidence="1 2">
    <name type="scientific">Strongyloides papillosus</name>
    <name type="common">Intestinal threadworm</name>
    <dbReference type="NCBI Taxonomy" id="174720"/>
    <lineage>
        <taxon>Eukaryota</taxon>
        <taxon>Metazoa</taxon>
        <taxon>Ecdysozoa</taxon>
        <taxon>Nematoda</taxon>
        <taxon>Chromadorea</taxon>
        <taxon>Rhabditida</taxon>
        <taxon>Tylenchina</taxon>
        <taxon>Panagrolaimomorpha</taxon>
        <taxon>Strongyloidoidea</taxon>
        <taxon>Strongyloididae</taxon>
        <taxon>Strongyloides</taxon>
    </lineage>
</organism>
<evidence type="ECO:0000313" key="2">
    <source>
        <dbReference type="WBParaSite" id="SPAL_0000333500.1"/>
    </source>
</evidence>
<evidence type="ECO:0000313" key="1">
    <source>
        <dbReference type="Proteomes" id="UP000046392"/>
    </source>
</evidence>
<proteinExistence type="predicted"/>
<dbReference type="WBParaSite" id="SPAL_0000333500.1">
    <property type="protein sequence ID" value="SPAL_0000333500.1"/>
    <property type="gene ID" value="SPAL_0000333500"/>
</dbReference>
<accession>A0A0N5BBC7</accession>
<dbReference type="AlphaFoldDB" id="A0A0N5BBC7"/>
<dbReference type="Proteomes" id="UP000046392">
    <property type="component" value="Unplaced"/>
</dbReference>
<name>A0A0N5BBC7_STREA</name>
<sequence>MFVTVDGELLMKYLNIIVFLTLRQDSWYSSSSKQEPTEEFEAVEEEVLIEEFQYFEGDGDVESMMKDAVFVAVEEGVEVAVDPIDIDEVLLIDIISVASLVQIYI</sequence>
<reference evidence="2" key="1">
    <citation type="submission" date="2017-02" db="UniProtKB">
        <authorList>
            <consortium name="WormBaseParasite"/>
        </authorList>
    </citation>
    <scope>IDENTIFICATION</scope>
</reference>
<keyword evidence="1" id="KW-1185">Reference proteome</keyword>